<reference evidence="1" key="2">
    <citation type="journal article" date="2015" name="Fish Shellfish Immunol.">
        <title>Early steps in the European eel (Anguilla anguilla)-Vibrio vulnificus interaction in the gills: Role of the RtxA13 toxin.</title>
        <authorList>
            <person name="Callol A."/>
            <person name="Pajuelo D."/>
            <person name="Ebbesson L."/>
            <person name="Teles M."/>
            <person name="MacKenzie S."/>
            <person name="Amaro C."/>
        </authorList>
    </citation>
    <scope>NUCLEOTIDE SEQUENCE</scope>
</reference>
<accession>A0A0E9WSQ3</accession>
<reference evidence="1" key="1">
    <citation type="submission" date="2014-11" db="EMBL/GenBank/DDBJ databases">
        <authorList>
            <person name="Amaro Gonzalez C."/>
        </authorList>
    </citation>
    <scope>NUCLEOTIDE SEQUENCE</scope>
</reference>
<dbReference type="EMBL" id="GBXM01015291">
    <property type="protein sequence ID" value="JAH93286.1"/>
    <property type="molecule type" value="Transcribed_RNA"/>
</dbReference>
<name>A0A0E9WSQ3_ANGAN</name>
<organism evidence="1">
    <name type="scientific">Anguilla anguilla</name>
    <name type="common">European freshwater eel</name>
    <name type="synonym">Muraena anguilla</name>
    <dbReference type="NCBI Taxonomy" id="7936"/>
    <lineage>
        <taxon>Eukaryota</taxon>
        <taxon>Metazoa</taxon>
        <taxon>Chordata</taxon>
        <taxon>Craniata</taxon>
        <taxon>Vertebrata</taxon>
        <taxon>Euteleostomi</taxon>
        <taxon>Actinopterygii</taxon>
        <taxon>Neopterygii</taxon>
        <taxon>Teleostei</taxon>
        <taxon>Anguilliformes</taxon>
        <taxon>Anguillidae</taxon>
        <taxon>Anguilla</taxon>
    </lineage>
</organism>
<proteinExistence type="predicted"/>
<protein>
    <submittedName>
        <fullName evidence="1">Uncharacterized protein</fullName>
    </submittedName>
</protein>
<evidence type="ECO:0000313" key="1">
    <source>
        <dbReference type="EMBL" id="JAH93286.1"/>
    </source>
</evidence>
<sequence>MVHGGSTLSQDQEALVLTSIMDSLNLSGYFKLTSKSRQ</sequence>
<dbReference type="AlphaFoldDB" id="A0A0E9WSQ3"/>